<dbReference type="OrthoDB" id="9804019at2"/>
<proteinExistence type="predicted"/>
<gene>
    <name evidence="10" type="ORF">EDC45_1466</name>
</gene>
<feature type="domain" description="Response regulatory" evidence="9">
    <location>
        <begin position="6"/>
        <end position="120"/>
    </location>
</feature>
<dbReference type="GO" id="GO:0006355">
    <property type="term" value="P:regulation of DNA-templated transcription"/>
    <property type="evidence" value="ECO:0007669"/>
    <property type="project" value="InterPro"/>
</dbReference>
<keyword evidence="1 7" id="KW-0597">Phosphoprotein</keyword>
<dbReference type="PROSITE" id="PS50110">
    <property type="entry name" value="RESPONSE_REGULATORY"/>
    <property type="match status" value="1"/>
</dbReference>
<dbReference type="SUPFAM" id="SSF46689">
    <property type="entry name" value="Homeodomain-like"/>
    <property type="match status" value="1"/>
</dbReference>
<dbReference type="InterPro" id="IPR002078">
    <property type="entry name" value="Sigma_54_int"/>
</dbReference>
<dbReference type="PANTHER" id="PTHR32071:SF29">
    <property type="entry name" value="PHOSPHOGLYCERATE TRANSPORT SYSTEM TRANSCRIPTIONAL REGULATORY PROTEIN PGTA"/>
    <property type="match status" value="1"/>
</dbReference>
<keyword evidence="11" id="KW-1185">Reference proteome</keyword>
<dbReference type="Gene3D" id="3.40.50.2300">
    <property type="match status" value="1"/>
</dbReference>
<dbReference type="InterPro" id="IPR002197">
    <property type="entry name" value="HTH_Fis"/>
</dbReference>
<evidence type="ECO:0000256" key="4">
    <source>
        <dbReference type="ARBA" id="ARBA00023012"/>
    </source>
</evidence>
<feature type="domain" description="Sigma-54 factor interaction" evidence="8">
    <location>
        <begin position="141"/>
        <end position="341"/>
    </location>
</feature>
<dbReference type="InterPro" id="IPR058031">
    <property type="entry name" value="AAA_lid_NorR"/>
</dbReference>
<keyword evidence="2" id="KW-0547">Nucleotide-binding</keyword>
<dbReference type="Gene3D" id="3.40.50.300">
    <property type="entry name" value="P-loop containing nucleotide triphosphate hydrolases"/>
    <property type="match status" value="1"/>
</dbReference>
<dbReference type="Proteomes" id="UP000295657">
    <property type="component" value="Unassembled WGS sequence"/>
</dbReference>
<evidence type="ECO:0000256" key="6">
    <source>
        <dbReference type="ARBA" id="ARBA00023163"/>
    </source>
</evidence>
<dbReference type="SMART" id="SM00448">
    <property type="entry name" value="REC"/>
    <property type="match status" value="1"/>
</dbReference>
<dbReference type="InterPro" id="IPR001789">
    <property type="entry name" value="Sig_transdc_resp-reg_receiver"/>
</dbReference>
<evidence type="ECO:0000259" key="8">
    <source>
        <dbReference type="PROSITE" id="PS50045"/>
    </source>
</evidence>
<dbReference type="InterPro" id="IPR009057">
    <property type="entry name" value="Homeodomain-like_sf"/>
</dbReference>
<evidence type="ECO:0000256" key="1">
    <source>
        <dbReference type="ARBA" id="ARBA00022553"/>
    </source>
</evidence>
<dbReference type="PANTHER" id="PTHR32071">
    <property type="entry name" value="TRANSCRIPTIONAL REGULATORY PROTEIN"/>
    <property type="match status" value="1"/>
</dbReference>
<evidence type="ECO:0000256" key="7">
    <source>
        <dbReference type="PROSITE-ProRule" id="PRU00169"/>
    </source>
</evidence>
<dbReference type="FunFam" id="3.40.50.2300:FF:000018">
    <property type="entry name" value="DNA-binding transcriptional regulator NtrC"/>
    <property type="match status" value="1"/>
</dbReference>
<dbReference type="Pfam" id="PF25601">
    <property type="entry name" value="AAA_lid_14"/>
    <property type="match status" value="1"/>
</dbReference>
<dbReference type="GO" id="GO:0005524">
    <property type="term" value="F:ATP binding"/>
    <property type="evidence" value="ECO:0007669"/>
    <property type="project" value="UniProtKB-KW"/>
</dbReference>
<dbReference type="Gene3D" id="1.10.10.60">
    <property type="entry name" value="Homeodomain-like"/>
    <property type="match status" value="1"/>
</dbReference>
<dbReference type="SUPFAM" id="SSF52540">
    <property type="entry name" value="P-loop containing nucleoside triphosphate hydrolases"/>
    <property type="match status" value="1"/>
</dbReference>
<accession>A0A4R6V849</accession>
<dbReference type="PROSITE" id="PS50045">
    <property type="entry name" value="SIGMA54_INTERACT_4"/>
    <property type="match status" value="1"/>
</dbReference>
<dbReference type="GO" id="GO:0000160">
    <property type="term" value="P:phosphorelay signal transduction system"/>
    <property type="evidence" value="ECO:0007669"/>
    <property type="project" value="UniProtKB-KW"/>
</dbReference>
<dbReference type="Pfam" id="PF00072">
    <property type="entry name" value="Response_reg"/>
    <property type="match status" value="1"/>
</dbReference>
<evidence type="ECO:0000313" key="10">
    <source>
        <dbReference type="EMBL" id="TDQ57405.1"/>
    </source>
</evidence>
<keyword evidence="5" id="KW-0805">Transcription regulation</keyword>
<dbReference type="InterPro" id="IPR027417">
    <property type="entry name" value="P-loop_NTPase"/>
</dbReference>
<protein>
    <submittedName>
        <fullName evidence="10">Two-component system phosphoglycerate transport system response regulator PgtA</fullName>
    </submittedName>
</protein>
<dbReference type="RefSeq" id="WP_133544988.1">
    <property type="nucleotide sequence ID" value="NZ_SNYQ01000005.1"/>
</dbReference>
<evidence type="ECO:0000256" key="2">
    <source>
        <dbReference type="ARBA" id="ARBA00022741"/>
    </source>
</evidence>
<evidence type="ECO:0000256" key="5">
    <source>
        <dbReference type="ARBA" id="ARBA00023015"/>
    </source>
</evidence>
<sequence length="415" mass="47988">MAEKEQIFLVDDDQDVLDAYCALLEMEGYAPQAFTDPQQALDALEPDWPGVVVSDIYMPVLSGWQLLQDIRDKDKHLPVILITGHGDVPMAIEAMQQGAFYFIEKPVEPERLLTQIRQALLQRRRYLSLKSSQQQELELQFIGRSSWIKQLRAYLQQLAETDLPVFIFGQPGSGRSLTARYLYKLSQPRFSTCKTLELLSDYDDEQLQQYLAGLAEGVLIIKNIEHLSEAAQKVLTQYIHYADSKLRIIALSRYSPQQLLTESKLLPELFYAFSLTCIECIPLSRRPADIEVLFRHYLELTCRKLNKRKPQINADFIKKLTAQPWPGNITQLIHTAELYAVGVRVRNEDLHFIPERQDGLSLDNRIDEYEKKVITDVLDMFQGKINDAAAYLQIPRKKLYLRMKKYALNKADYKE</sequence>
<organism evidence="10 11">
    <name type="scientific">Mesocricetibacter intestinalis</name>
    <dbReference type="NCBI Taxonomy" id="1521930"/>
    <lineage>
        <taxon>Bacteria</taxon>
        <taxon>Pseudomonadati</taxon>
        <taxon>Pseudomonadota</taxon>
        <taxon>Gammaproteobacteria</taxon>
        <taxon>Pasteurellales</taxon>
        <taxon>Pasteurellaceae</taxon>
        <taxon>Mesocricetibacter</taxon>
    </lineage>
</organism>
<dbReference type="Pfam" id="PF14532">
    <property type="entry name" value="Sigma54_activ_2"/>
    <property type="match status" value="1"/>
</dbReference>
<comment type="caution">
    <text evidence="10">The sequence shown here is derived from an EMBL/GenBank/DDBJ whole genome shotgun (WGS) entry which is preliminary data.</text>
</comment>
<reference evidence="10 11" key="1">
    <citation type="submission" date="2019-03" db="EMBL/GenBank/DDBJ databases">
        <title>Genomic Encyclopedia of Type Strains, Phase IV (KMG-IV): sequencing the most valuable type-strain genomes for metagenomic binning, comparative biology and taxonomic classification.</title>
        <authorList>
            <person name="Goeker M."/>
        </authorList>
    </citation>
    <scope>NUCLEOTIDE SEQUENCE [LARGE SCALE GENOMIC DNA]</scope>
    <source>
        <strain evidence="10 11">DSM 28403</strain>
    </source>
</reference>
<feature type="modified residue" description="4-aspartylphosphate" evidence="7">
    <location>
        <position position="55"/>
    </location>
</feature>
<dbReference type="Gene3D" id="1.10.8.60">
    <property type="match status" value="1"/>
</dbReference>
<evidence type="ECO:0000259" key="9">
    <source>
        <dbReference type="PROSITE" id="PS50110"/>
    </source>
</evidence>
<dbReference type="EMBL" id="SNYQ01000005">
    <property type="protein sequence ID" value="TDQ57405.1"/>
    <property type="molecule type" value="Genomic_DNA"/>
</dbReference>
<name>A0A4R6V849_9PAST</name>
<evidence type="ECO:0000313" key="11">
    <source>
        <dbReference type="Proteomes" id="UP000295657"/>
    </source>
</evidence>
<dbReference type="AlphaFoldDB" id="A0A4R6V849"/>
<dbReference type="GO" id="GO:0043565">
    <property type="term" value="F:sequence-specific DNA binding"/>
    <property type="evidence" value="ECO:0007669"/>
    <property type="project" value="InterPro"/>
</dbReference>
<dbReference type="InterPro" id="IPR011006">
    <property type="entry name" value="CheY-like_superfamily"/>
</dbReference>
<keyword evidence="3" id="KW-0067">ATP-binding</keyword>
<keyword evidence="6" id="KW-0804">Transcription</keyword>
<evidence type="ECO:0000256" key="3">
    <source>
        <dbReference type="ARBA" id="ARBA00022840"/>
    </source>
</evidence>
<keyword evidence="4" id="KW-0902">Two-component regulatory system</keyword>
<dbReference type="Pfam" id="PF02954">
    <property type="entry name" value="HTH_8"/>
    <property type="match status" value="1"/>
</dbReference>
<dbReference type="SUPFAM" id="SSF52172">
    <property type="entry name" value="CheY-like"/>
    <property type="match status" value="1"/>
</dbReference>